<evidence type="ECO:0000313" key="3">
    <source>
        <dbReference type="Proteomes" id="UP000663992"/>
    </source>
</evidence>
<sequence>MLKIPIQVFHGPSSKYKLLEGGLGSLVDSGIVKLTPLKSDRLKASSYNALLLSREFWSQIIGRKKILIFQTDAILCRNSDYKLDDFLCFDYIGSKWPNERAIGVCVEGGNGGFSLRDWHACYKVLELFPSQYWSGAEDTYFAFFLEVAGFNVASNNDCEKFSTQHQFVRKSFGAHNIRLLKQEEKKRFLEYCPEAKRILSRV</sequence>
<reference evidence="2 3" key="1">
    <citation type="submission" date="2021-03" db="EMBL/GenBank/DDBJ databases">
        <title>novel species isolated from a fishpond in China.</title>
        <authorList>
            <person name="Lu H."/>
            <person name="Cai Z."/>
        </authorList>
    </citation>
    <scope>NUCLEOTIDE SEQUENCE [LARGE SCALE GENOMIC DNA]</scope>
    <source>
        <strain evidence="2 3">Y57</strain>
    </source>
</reference>
<accession>A0ABS3CYT2</accession>
<dbReference type="Proteomes" id="UP000663992">
    <property type="component" value="Unassembled WGS sequence"/>
</dbReference>
<dbReference type="InterPro" id="IPR043729">
    <property type="entry name" value="DUF5672"/>
</dbReference>
<keyword evidence="3" id="KW-1185">Reference proteome</keyword>
<gene>
    <name evidence="2" type="ORF">J0A65_16875</name>
</gene>
<comment type="caution">
    <text evidence="2">The sequence shown here is derived from an EMBL/GenBank/DDBJ whole genome shotgun (WGS) entry which is preliminary data.</text>
</comment>
<evidence type="ECO:0000313" key="2">
    <source>
        <dbReference type="EMBL" id="MBN7821546.1"/>
    </source>
</evidence>
<name>A0ABS3CYT2_9ALTE</name>
<feature type="domain" description="DUF5672" evidence="1">
    <location>
        <begin position="44"/>
        <end position="175"/>
    </location>
</feature>
<dbReference type="EMBL" id="JAFKCS010000020">
    <property type="protein sequence ID" value="MBN7821546.1"/>
    <property type="molecule type" value="Genomic_DNA"/>
</dbReference>
<dbReference type="RefSeq" id="WP_206595496.1">
    <property type="nucleotide sequence ID" value="NZ_JAFKCS010000020.1"/>
</dbReference>
<dbReference type="Pfam" id="PF18922">
    <property type="entry name" value="DUF5672"/>
    <property type="match status" value="1"/>
</dbReference>
<protein>
    <recommendedName>
        <fullName evidence="1">DUF5672 domain-containing protein</fullName>
    </recommendedName>
</protein>
<organism evidence="2 3">
    <name type="scientific">Bowmanella yangjiangensis</name>
    <dbReference type="NCBI Taxonomy" id="2811230"/>
    <lineage>
        <taxon>Bacteria</taxon>
        <taxon>Pseudomonadati</taxon>
        <taxon>Pseudomonadota</taxon>
        <taxon>Gammaproteobacteria</taxon>
        <taxon>Alteromonadales</taxon>
        <taxon>Alteromonadaceae</taxon>
        <taxon>Bowmanella</taxon>
    </lineage>
</organism>
<evidence type="ECO:0000259" key="1">
    <source>
        <dbReference type="Pfam" id="PF18922"/>
    </source>
</evidence>
<proteinExistence type="predicted"/>